<dbReference type="InterPro" id="IPR001119">
    <property type="entry name" value="SLH_dom"/>
</dbReference>
<evidence type="ECO:0000313" key="4">
    <source>
        <dbReference type="EMBL" id="HJB38114.1"/>
    </source>
</evidence>
<evidence type="ECO:0000313" key="5">
    <source>
        <dbReference type="Proteomes" id="UP000824214"/>
    </source>
</evidence>
<comment type="caution">
    <text evidence="4">The sequence shown here is derived from an EMBL/GenBank/DDBJ whole genome shotgun (WGS) entry which is preliminary data.</text>
</comment>
<feature type="domain" description="SH3b" evidence="3">
    <location>
        <begin position="280"/>
        <end position="355"/>
    </location>
</feature>
<dbReference type="InterPro" id="IPR051465">
    <property type="entry name" value="Cell_Envelope_Struct_Comp"/>
</dbReference>
<dbReference type="Proteomes" id="UP000824214">
    <property type="component" value="Unassembled WGS sequence"/>
</dbReference>
<evidence type="ECO:0000259" key="3">
    <source>
        <dbReference type="PROSITE" id="PS51781"/>
    </source>
</evidence>
<dbReference type="PROSITE" id="PS51272">
    <property type="entry name" value="SLH"/>
    <property type="match status" value="3"/>
</dbReference>
<dbReference type="PANTHER" id="PTHR43308:SF5">
    <property type="entry name" value="S-LAYER PROTEIN _ PEPTIDOGLYCAN ENDO-BETA-N-ACETYLGLUCOSAMINIDASE"/>
    <property type="match status" value="1"/>
</dbReference>
<dbReference type="Gene3D" id="2.30.30.40">
    <property type="entry name" value="SH3 Domains"/>
    <property type="match status" value="1"/>
</dbReference>
<sequence length="603" mass="64116">MYRAKHLAKQGRRPLCVLLALVVLATVFTTLRLPAQAAGAPTSLGLAEHGLMAYRDNWQYVYGGKGADTDGDGLRESDCAGLIHAYFSDQGALGNCQGGVSSQVRVNCVFSGDLDELYGIPRIHGLVVTVPNYNGDTTYSHIGIYLGNNMAADNSDYGTNMRYGPVVDGGRGWTAWHVFDNGLVYPSNGWYEFDGALYHYSNCQYDVDTVVDGITIGSDGIALAADGSQLVPGAEGSPALSSEYVSAATVADTLRSLGYDGEDNTQDIVDGGDDVPSDSEFNGLVTGNGVRLRSEPTTSSDTVATLYRDTQVKVMETVTGQEITAEGITSDQWYHVETASGSIGYVSSIYVKMESPLAAPTFSVEDGRLLISAPENCDIRYTTDGTHPTADSSLYTGPLALSGTYRAVAIQDDWTSPMATVTFAGGSLFTDFTSDDWYFDYVDDAVSLGLFFGRGNEFDPIQTITRAEFAAALANLAGVDTAAYAGDSDFSDINGQWYSGAVNWVAAMGYMSGMGDGTFGAANPITREQICVTLANYAGLTYSGSSQAFSDDSSIASWAKNAVYACRERGLISGMGNNTFAPKDNAQRAQACVIILNAYNQGL</sequence>
<dbReference type="Pfam" id="PF08239">
    <property type="entry name" value="SH3_3"/>
    <property type="match status" value="1"/>
</dbReference>
<keyword evidence="1" id="KW-0677">Repeat</keyword>
<reference evidence="4" key="2">
    <citation type="submission" date="2021-04" db="EMBL/GenBank/DDBJ databases">
        <authorList>
            <person name="Gilroy R."/>
        </authorList>
    </citation>
    <scope>NUCLEOTIDE SEQUENCE</scope>
    <source>
        <strain evidence="4">ChiBcolR8-3208</strain>
    </source>
</reference>
<accession>A0A9D2M022</accession>
<evidence type="ECO:0000259" key="2">
    <source>
        <dbReference type="PROSITE" id="PS51272"/>
    </source>
</evidence>
<proteinExistence type="predicted"/>
<reference evidence="4" key="1">
    <citation type="journal article" date="2021" name="PeerJ">
        <title>Extensive microbial diversity within the chicken gut microbiome revealed by metagenomics and culture.</title>
        <authorList>
            <person name="Gilroy R."/>
            <person name="Ravi A."/>
            <person name="Getino M."/>
            <person name="Pursley I."/>
            <person name="Horton D.L."/>
            <person name="Alikhan N.F."/>
            <person name="Baker D."/>
            <person name="Gharbi K."/>
            <person name="Hall N."/>
            <person name="Watson M."/>
            <person name="Adriaenssens E.M."/>
            <person name="Foster-Nyarko E."/>
            <person name="Jarju S."/>
            <person name="Secka A."/>
            <person name="Antonio M."/>
            <person name="Oren A."/>
            <person name="Chaudhuri R.R."/>
            <person name="La Ragione R."/>
            <person name="Hildebrand F."/>
            <person name="Pallen M.J."/>
        </authorList>
    </citation>
    <scope>NUCLEOTIDE SEQUENCE</scope>
    <source>
        <strain evidence="4">ChiBcolR8-3208</strain>
    </source>
</reference>
<dbReference type="Pfam" id="PF13290">
    <property type="entry name" value="CHB_HEX_C_1"/>
    <property type="match status" value="1"/>
</dbReference>
<feature type="domain" description="SLH" evidence="2">
    <location>
        <begin position="546"/>
        <end position="603"/>
    </location>
</feature>
<protein>
    <submittedName>
        <fullName evidence="4">S-layer homology domain-containing protein</fullName>
    </submittedName>
</protein>
<evidence type="ECO:0000256" key="1">
    <source>
        <dbReference type="ARBA" id="ARBA00022737"/>
    </source>
</evidence>
<gene>
    <name evidence="4" type="ORF">H9942_08625</name>
</gene>
<dbReference type="EMBL" id="DWXZ01000185">
    <property type="protein sequence ID" value="HJB38114.1"/>
    <property type="molecule type" value="Genomic_DNA"/>
</dbReference>
<dbReference type="Pfam" id="PF00395">
    <property type="entry name" value="SLH"/>
    <property type="match status" value="3"/>
</dbReference>
<dbReference type="PANTHER" id="PTHR43308">
    <property type="entry name" value="OUTER MEMBRANE PROTEIN ALPHA-RELATED"/>
    <property type="match status" value="1"/>
</dbReference>
<name>A0A9D2M022_9FIRM</name>
<dbReference type="InterPro" id="IPR059177">
    <property type="entry name" value="GH29D-like_dom"/>
</dbReference>
<dbReference type="AlphaFoldDB" id="A0A9D2M022"/>
<organism evidence="4 5">
    <name type="scientific">Candidatus Acutalibacter ornithocaccae</name>
    <dbReference type="NCBI Taxonomy" id="2838416"/>
    <lineage>
        <taxon>Bacteria</taxon>
        <taxon>Bacillati</taxon>
        <taxon>Bacillota</taxon>
        <taxon>Clostridia</taxon>
        <taxon>Eubacteriales</taxon>
        <taxon>Acutalibacteraceae</taxon>
        <taxon>Acutalibacter</taxon>
    </lineage>
</organism>
<dbReference type="PROSITE" id="PS51781">
    <property type="entry name" value="SH3B"/>
    <property type="match status" value="1"/>
</dbReference>
<feature type="domain" description="SLH" evidence="2">
    <location>
        <begin position="425"/>
        <end position="487"/>
    </location>
</feature>
<feature type="domain" description="SLH" evidence="2">
    <location>
        <begin position="488"/>
        <end position="545"/>
    </location>
</feature>
<dbReference type="SMART" id="SM00287">
    <property type="entry name" value="SH3b"/>
    <property type="match status" value="1"/>
</dbReference>
<dbReference type="InterPro" id="IPR003646">
    <property type="entry name" value="SH3-like_bac-type"/>
</dbReference>